<comment type="caution">
    <text evidence="1">The sequence shown here is derived from an EMBL/GenBank/DDBJ whole genome shotgun (WGS) entry which is preliminary data.</text>
</comment>
<accession>A0A9X2DMM7</accession>
<proteinExistence type="predicted"/>
<dbReference type="AlphaFoldDB" id="A0A9X2DMM7"/>
<dbReference type="Pfam" id="PF04445">
    <property type="entry name" value="SAM_MT"/>
    <property type="match status" value="1"/>
</dbReference>
<dbReference type="Gene3D" id="3.40.50.150">
    <property type="entry name" value="Vaccinia Virus protein VP39"/>
    <property type="match status" value="1"/>
</dbReference>
<keyword evidence="2" id="KW-1185">Reference proteome</keyword>
<protein>
    <submittedName>
        <fullName evidence="1">Class I SAM-dependent methyltransferase</fullName>
    </submittedName>
</protein>
<sequence length="265" mass="29667">MIVTTVERNARHVSEKAELIGRKLNSPFIGRGKSSVEDLTKRYRTDVLVVGKQRLTLYPQEGGEPFYYHPNSAMFRVKQLLRSGHDPLVEAAGLRPGMSVLDCTLGLAADSLVAKVAVGREGSVTGLEANPVLALIVAEGLRHWQEGSGEMLAAMREVDVVAVHHLDYLRTLPDQSVDVVYFDPMFETHLPASSGISALKPFACHDELTEAVVEEALRVSRFRVVLKDHWQSSRFARFSFRVCKRQHAAFHYGYIEKRKSDTKHV</sequence>
<evidence type="ECO:0000313" key="2">
    <source>
        <dbReference type="Proteomes" id="UP001139179"/>
    </source>
</evidence>
<dbReference type="GO" id="GO:0008990">
    <property type="term" value="F:rRNA (guanine-N2-)-methyltransferase activity"/>
    <property type="evidence" value="ECO:0007669"/>
    <property type="project" value="InterPro"/>
</dbReference>
<name>A0A9X2DMM7_9BACI</name>
<dbReference type="RefSeq" id="WP_251222090.1">
    <property type="nucleotide sequence ID" value="NZ_JAMBOL010000002.1"/>
</dbReference>
<organism evidence="1 2">
    <name type="scientific">Halalkalibacter oceani</name>
    <dbReference type="NCBI Taxonomy" id="1653776"/>
    <lineage>
        <taxon>Bacteria</taxon>
        <taxon>Bacillati</taxon>
        <taxon>Bacillota</taxon>
        <taxon>Bacilli</taxon>
        <taxon>Bacillales</taxon>
        <taxon>Bacillaceae</taxon>
        <taxon>Halalkalibacter</taxon>
    </lineage>
</organism>
<dbReference type="PANTHER" id="PTHR36112:SF1">
    <property type="entry name" value="RIBOSOMAL RNA SMALL SUBUNIT METHYLTRANSFERASE J"/>
    <property type="match status" value="1"/>
</dbReference>
<dbReference type="SUPFAM" id="SSF53335">
    <property type="entry name" value="S-adenosyl-L-methionine-dependent methyltransferases"/>
    <property type="match status" value="1"/>
</dbReference>
<dbReference type="InterPro" id="IPR007536">
    <property type="entry name" value="16SrRNA_methylTrfase_J"/>
</dbReference>
<evidence type="ECO:0000313" key="1">
    <source>
        <dbReference type="EMBL" id="MCM3713281.1"/>
    </source>
</evidence>
<gene>
    <name evidence="1" type="ORF">M3202_04225</name>
</gene>
<dbReference type="Proteomes" id="UP001139179">
    <property type="component" value="Unassembled WGS sequence"/>
</dbReference>
<dbReference type="InterPro" id="IPR029063">
    <property type="entry name" value="SAM-dependent_MTases_sf"/>
</dbReference>
<keyword evidence="1" id="KW-0489">Methyltransferase</keyword>
<reference evidence="1" key="1">
    <citation type="submission" date="2022-05" db="EMBL/GenBank/DDBJ databases">
        <title>Comparative Genomics of Spacecraft Associated Microbes.</title>
        <authorList>
            <person name="Tran M.T."/>
            <person name="Wright A."/>
            <person name="Seuylemezian A."/>
            <person name="Eisen J."/>
            <person name="Coil D."/>
        </authorList>
    </citation>
    <scope>NUCLEOTIDE SEQUENCE</scope>
    <source>
        <strain evidence="1">214.1.1</strain>
    </source>
</reference>
<dbReference type="EMBL" id="JAMBOL010000002">
    <property type="protein sequence ID" value="MCM3713281.1"/>
    <property type="molecule type" value="Genomic_DNA"/>
</dbReference>
<keyword evidence="1" id="KW-0808">Transferase</keyword>
<dbReference type="PANTHER" id="PTHR36112">
    <property type="entry name" value="RIBOSOMAL RNA SMALL SUBUNIT METHYLTRANSFERASE J"/>
    <property type="match status" value="1"/>
</dbReference>